<accession>A0A813K1L8</accession>
<feature type="non-terminal residue" evidence="2">
    <location>
        <position position="115"/>
    </location>
</feature>
<feature type="transmembrane region" description="Helical" evidence="1">
    <location>
        <begin position="25"/>
        <end position="45"/>
    </location>
</feature>
<proteinExistence type="predicted"/>
<feature type="non-terminal residue" evidence="2">
    <location>
        <position position="1"/>
    </location>
</feature>
<evidence type="ECO:0000256" key="1">
    <source>
        <dbReference type="SAM" id="Phobius"/>
    </source>
</evidence>
<keyword evidence="1" id="KW-0472">Membrane</keyword>
<evidence type="ECO:0000313" key="3">
    <source>
        <dbReference type="Proteomes" id="UP000626109"/>
    </source>
</evidence>
<name>A0A813K1L8_POLGL</name>
<comment type="caution">
    <text evidence="2">The sequence shown here is derived from an EMBL/GenBank/DDBJ whole genome shotgun (WGS) entry which is preliminary data.</text>
</comment>
<protein>
    <submittedName>
        <fullName evidence="2">Uncharacterized protein</fullName>
    </submittedName>
</protein>
<keyword evidence="1" id="KW-1133">Transmembrane helix</keyword>
<sequence length="115" mass="12292">NIDPSKASVRLPRAAVRANGGPGGWVSWALISLTFVLGIMPSAWLREVAPIRKRGPVIVSDAGNLRPIAYSSDLEALFDTVWLSLNREAIERYGGTEQAGGRFDAVAMALGILMA</sequence>
<reference evidence="2" key="1">
    <citation type="submission" date="2021-02" db="EMBL/GenBank/DDBJ databases">
        <authorList>
            <person name="Dougan E. K."/>
            <person name="Rhodes N."/>
            <person name="Thang M."/>
            <person name="Chan C."/>
        </authorList>
    </citation>
    <scope>NUCLEOTIDE SEQUENCE</scope>
</reference>
<dbReference type="EMBL" id="CAJNNW010027185">
    <property type="protein sequence ID" value="CAE8690077.1"/>
    <property type="molecule type" value="Genomic_DNA"/>
</dbReference>
<gene>
    <name evidence="2" type="ORF">PGLA2088_LOCUS26783</name>
</gene>
<evidence type="ECO:0000313" key="2">
    <source>
        <dbReference type="EMBL" id="CAE8690077.1"/>
    </source>
</evidence>
<keyword evidence="1" id="KW-0812">Transmembrane</keyword>
<dbReference type="Proteomes" id="UP000626109">
    <property type="component" value="Unassembled WGS sequence"/>
</dbReference>
<organism evidence="2 3">
    <name type="scientific">Polarella glacialis</name>
    <name type="common">Dinoflagellate</name>
    <dbReference type="NCBI Taxonomy" id="89957"/>
    <lineage>
        <taxon>Eukaryota</taxon>
        <taxon>Sar</taxon>
        <taxon>Alveolata</taxon>
        <taxon>Dinophyceae</taxon>
        <taxon>Suessiales</taxon>
        <taxon>Suessiaceae</taxon>
        <taxon>Polarella</taxon>
    </lineage>
</organism>
<dbReference type="AlphaFoldDB" id="A0A813K1L8"/>